<evidence type="ECO:0000313" key="2">
    <source>
        <dbReference type="Proteomes" id="UP000199288"/>
    </source>
</evidence>
<dbReference type="RefSeq" id="WP_092563454.1">
    <property type="nucleotide sequence ID" value="NZ_FNQV01000006.1"/>
</dbReference>
<sequence length="90" mass="9172">MHVKQTEAIEPGTYQVTMACMGDGEAVLAVAAPEGALEDQHLRCAVGDIATTSATFQVGEGVSELEISVQASDAADIGVDVLLKAPDAAD</sequence>
<proteinExistence type="predicted"/>
<accession>A0A1H3ZH91</accession>
<evidence type="ECO:0000313" key="1">
    <source>
        <dbReference type="EMBL" id="SEA23015.1"/>
    </source>
</evidence>
<gene>
    <name evidence="1" type="ORF">SAMN02910418_01151</name>
</gene>
<keyword evidence="2" id="KW-1185">Reference proteome</keyword>
<reference evidence="2" key="1">
    <citation type="submission" date="2016-10" db="EMBL/GenBank/DDBJ databases">
        <authorList>
            <person name="Varghese N."/>
            <person name="Submissions S."/>
        </authorList>
    </citation>
    <scope>NUCLEOTIDE SEQUENCE [LARGE SCALE GENOMIC DNA]</scope>
    <source>
        <strain evidence="2">KPR-1</strain>
    </source>
</reference>
<name>A0A1H3ZH91_9ACTO</name>
<protein>
    <submittedName>
        <fullName evidence="1">Uncharacterized protein</fullName>
    </submittedName>
</protein>
<dbReference type="Proteomes" id="UP000199288">
    <property type="component" value="Unassembled WGS sequence"/>
</dbReference>
<organism evidence="1 2">
    <name type="scientific">Bowdeniella nasicola</name>
    <dbReference type="NCBI Taxonomy" id="208480"/>
    <lineage>
        <taxon>Bacteria</taxon>
        <taxon>Bacillati</taxon>
        <taxon>Actinomycetota</taxon>
        <taxon>Actinomycetes</taxon>
        <taxon>Actinomycetales</taxon>
        <taxon>Actinomycetaceae</taxon>
        <taxon>Bowdeniella</taxon>
    </lineage>
</organism>
<dbReference type="AlphaFoldDB" id="A0A1H3ZH91"/>
<dbReference type="EMBL" id="FNQV01000006">
    <property type="protein sequence ID" value="SEA23015.1"/>
    <property type="molecule type" value="Genomic_DNA"/>
</dbReference>
<dbReference type="OrthoDB" id="5074378at2"/>